<dbReference type="Gene3D" id="1.20.1730.10">
    <property type="entry name" value="Sodium/glucose cotransporter"/>
    <property type="match status" value="1"/>
</dbReference>
<reference evidence="15" key="1">
    <citation type="submission" date="2020-04" db="EMBL/GenBank/DDBJ databases">
        <title>Peptoniphilus sp. nov. isolated from swine feces.</title>
        <authorList>
            <person name="Ryu S.W."/>
        </authorList>
    </citation>
    <scope>NUCLEOTIDE SEQUENCE [LARGE SCALE GENOMIC DNA]</scope>
    <source>
        <strain evidence="15">AGMB00490</strain>
    </source>
</reference>
<accession>A0A848RG59</accession>
<dbReference type="InterPro" id="IPR011851">
    <property type="entry name" value="Na/Pro_symporter"/>
</dbReference>
<evidence type="ECO:0000256" key="2">
    <source>
        <dbReference type="ARBA" id="ARBA00006434"/>
    </source>
</evidence>
<evidence type="ECO:0000256" key="1">
    <source>
        <dbReference type="ARBA" id="ARBA00004651"/>
    </source>
</evidence>
<evidence type="ECO:0000256" key="14">
    <source>
        <dbReference type="RuleBase" id="RU366012"/>
    </source>
</evidence>
<dbReference type="GO" id="GO:0031402">
    <property type="term" value="F:sodium ion binding"/>
    <property type="evidence" value="ECO:0007669"/>
    <property type="project" value="UniProtKB-UniRule"/>
</dbReference>
<dbReference type="GO" id="GO:0005298">
    <property type="term" value="F:proline:sodium symporter activity"/>
    <property type="evidence" value="ECO:0007669"/>
    <property type="project" value="UniProtKB-UniRule"/>
</dbReference>
<feature type="transmembrane region" description="Helical" evidence="14">
    <location>
        <begin position="422"/>
        <end position="442"/>
    </location>
</feature>
<evidence type="ECO:0000256" key="5">
    <source>
        <dbReference type="ARBA" id="ARBA00022692"/>
    </source>
</evidence>
<evidence type="ECO:0000256" key="12">
    <source>
        <dbReference type="ARBA" id="ARBA00033708"/>
    </source>
</evidence>
<evidence type="ECO:0000256" key="11">
    <source>
        <dbReference type="ARBA" id="ARBA00023201"/>
    </source>
</evidence>
<dbReference type="EMBL" id="JABDSR010000002">
    <property type="protein sequence ID" value="NMW84429.1"/>
    <property type="molecule type" value="Genomic_DNA"/>
</dbReference>
<keyword evidence="10 14" id="KW-0472">Membrane</keyword>
<feature type="transmembrane region" description="Helical" evidence="14">
    <location>
        <begin position="391"/>
        <end position="415"/>
    </location>
</feature>
<comment type="function">
    <text evidence="14">Catalyzes the sodium-dependent uptake of extracellular L-proline.</text>
</comment>
<feature type="transmembrane region" description="Helical" evidence="14">
    <location>
        <begin position="6"/>
        <end position="23"/>
    </location>
</feature>
<dbReference type="PANTHER" id="PTHR48086:SF3">
    <property type="entry name" value="SODIUM_PROLINE SYMPORTER"/>
    <property type="match status" value="1"/>
</dbReference>
<evidence type="ECO:0000256" key="13">
    <source>
        <dbReference type="RuleBase" id="RU362091"/>
    </source>
</evidence>
<evidence type="ECO:0000256" key="8">
    <source>
        <dbReference type="ARBA" id="ARBA00023053"/>
    </source>
</evidence>
<comment type="similarity">
    <text evidence="2 13">Belongs to the sodium:solute symporter (SSF) (TC 2.A.21) family.</text>
</comment>
<evidence type="ECO:0000313" key="16">
    <source>
        <dbReference type="Proteomes" id="UP000568273"/>
    </source>
</evidence>
<dbReference type="PANTHER" id="PTHR48086">
    <property type="entry name" value="SODIUM/PROLINE SYMPORTER-RELATED"/>
    <property type="match status" value="1"/>
</dbReference>
<evidence type="ECO:0000256" key="9">
    <source>
        <dbReference type="ARBA" id="ARBA00023065"/>
    </source>
</evidence>
<proteinExistence type="inferred from homology"/>
<dbReference type="InterPro" id="IPR050277">
    <property type="entry name" value="Sodium:Solute_Symporter"/>
</dbReference>
<dbReference type="InterPro" id="IPR038377">
    <property type="entry name" value="Na/Glc_symporter_sf"/>
</dbReference>
<keyword evidence="6 14" id="KW-0769">Symport</keyword>
<dbReference type="CDD" id="cd11475">
    <property type="entry name" value="SLC5sbd_PutP"/>
    <property type="match status" value="1"/>
</dbReference>
<dbReference type="InterPro" id="IPR001734">
    <property type="entry name" value="Na/solute_symporter"/>
</dbReference>
<feature type="transmembrane region" description="Helical" evidence="14">
    <location>
        <begin position="72"/>
        <end position="90"/>
    </location>
</feature>
<comment type="subcellular location">
    <subcellularLocation>
        <location evidence="1 14">Cell membrane</location>
        <topology evidence="1 14">Multi-pass membrane protein</topology>
    </subcellularLocation>
</comment>
<comment type="catalytic activity">
    <reaction evidence="12">
        <text>L-proline(in) + Na(+)(in) = L-proline(out) + Na(+)(out)</text>
        <dbReference type="Rhea" id="RHEA:28967"/>
        <dbReference type="ChEBI" id="CHEBI:29101"/>
        <dbReference type="ChEBI" id="CHEBI:60039"/>
    </reaction>
</comment>
<feature type="transmembrane region" description="Helical" evidence="14">
    <location>
        <begin position="364"/>
        <end position="385"/>
    </location>
</feature>
<gene>
    <name evidence="15" type="ORF">HKO22_01560</name>
</gene>
<feature type="transmembrane region" description="Helical" evidence="14">
    <location>
        <begin position="271"/>
        <end position="296"/>
    </location>
</feature>
<dbReference type="AlphaFoldDB" id="A0A848RG59"/>
<dbReference type="GO" id="GO:0005886">
    <property type="term" value="C:plasma membrane"/>
    <property type="evidence" value="ECO:0007669"/>
    <property type="project" value="UniProtKB-SubCell"/>
</dbReference>
<feature type="transmembrane region" description="Helical" evidence="14">
    <location>
        <begin position="316"/>
        <end position="339"/>
    </location>
</feature>
<keyword evidence="11 14" id="KW-0739">Sodium transport</keyword>
<evidence type="ECO:0000313" key="15">
    <source>
        <dbReference type="EMBL" id="NMW84429.1"/>
    </source>
</evidence>
<dbReference type="PROSITE" id="PS50283">
    <property type="entry name" value="NA_SOLUT_SYMP_3"/>
    <property type="match status" value="1"/>
</dbReference>
<protein>
    <recommendedName>
        <fullName evidence="14">Sodium/proline symporter</fullName>
    </recommendedName>
    <alternativeName>
        <fullName evidence="14">Proline permease</fullName>
    </alternativeName>
</protein>
<evidence type="ECO:0000256" key="6">
    <source>
        <dbReference type="ARBA" id="ARBA00022847"/>
    </source>
</evidence>
<feature type="transmembrane region" description="Helical" evidence="14">
    <location>
        <begin position="157"/>
        <end position="175"/>
    </location>
</feature>
<evidence type="ECO:0000256" key="4">
    <source>
        <dbReference type="ARBA" id="ARBA00022475"/>
    </source>
</evidence>
<evidence type="ECO:0000256" key="7">
    <source>
        <dbReference type="ARBA" id="ARBA00022989"/>
    </source>
</evidence>
<organism evidence="15 16">
    <name type="scientific">Peptoniphilus faecalis</name>
    <dbReference type="NCBI Taxonomy" id="2731255"/>
    <lineage>
        <taxon>Bacteria</taxon>
        <taxon>Bacillati</taxon>
        <taxon>Bacillota</taxon>
        <taxon>Tissierellia</taxon>
        <taxon>Tissierellales</taxon>
        <taxon>Peptoniphilaceae</taxon>
        <taxon>Peptoniphilus</taxon>
    </lineage>
</organism>
<keyword evidence="14" id="KW-0029">Amino-acid transport</keyword>
<dbReference type="GO" id="GO:0015824">
    <property type="term" value="P:proline transport"/>
    <property type="evidence" value="ECO:0007669"/>
    <property type="project" value="UniProtKB-UniRule"/>
</dbReference>
<keyword evidence="4 14" id="KW-1003">Cell membrane</keyword>
<feature type="transmembrane region" description="Helical" evidence="14">
    <location>
        <begin position="187"/>
        <end position="211"/>
    </location>
</feature>
<keyword evidence="5 14" id="KW-0812">Transmembrane</keyword>
<keyword evidence="3 14" id="KW-0813">Transport</keyword>
<evidence type="ECO:0000256" key="10">
    <source>
        <dbReference type="ARBA" id="ARBA00023136"/>
    </source>
</evidence>
<comment type="caution">
    <text evidence="15">The sequence shown here is derived from an EMBL/GenBank/DDBJ whole genome shotgun (WGS) entry which is preliminary data.</text>
</comment>
<keyword evidence="16" id="KW-1185">Reference proteome</keyword>
<feature type="transmembrane region" description="Helical" evidence="14">
    <location>
        <begin position="448"/>
        <end position="467"/>
    </location>
</feature>
<dbReference type="Proteomes" id="UP000568273">
    <property type="component" value="Unassembled WGS sequence"/>
</dbReference>
<keyword evidence="7 14" id="KW-1133">Transmembrane helix</keyword>
<sequence>MIQIYIGLLLYIAITFGISIYSAKKTKSSESLITGSKGFGSVLTALSMGTTLASGFAFIGLVGMGYTLGLVATWQCIFGTILEFICWYALAHKLRNLAEQTTVLTPIEAMAKLHGDPNNLIRIFGGLLIGGFLAFYLAGQFTAGSKAAIEMNLDPTIIAIFIGVLTIVYIFLGGMDAAVWTNAIQGIIMIGSFFVLTFIALGEVGGVAGLFKSLSQEAPNLITWNNGRPTGEAVFYIFNYWLGSALGFLAQPQGIQKYLTIKSEKEIRKSALLSILFNVIRQLGPVIIGMSCRIIYPNIADPESGIPKLIVDYIPNVFGGIVMAGIFASIMSTSETLLLHSTSEISRNFLELGILRKNKKDDRFYNNAFKIITIIIGIVSLYISLNGSEGVFNLIIFAWTGLFTSVFPSLYLGLYWKKCTSWGILAGIITGIPSTCLWYYFIKPTYGYHEGFSVIIPLIFVVVISLITKNDPTEESWSSKIV</sequence>
<dbReference type="RefSeq" id="WP_169968067.1">
    <property type="nucleotide sequence ID" value="NZ_JABDSR010000002.1"/>
</dbReference>
<keyword evidence="9 14" id="KW-0406">Ion transport</keyword>
<feature type="transmembrane region" description="Helical" evidence="14">
    <location>
        <begin position="43"/>
        <end position="66"/>
    </location>
</feature>
<evidence type="ECO:0000256" key="3">
    <source>
        <dbReference type="ARBA" id="ARBA00022448"/>
    </source>
</evidence>
<dbReference type="Pfam" id="PF00474">
    <property type="entry name" value="SSF"/>
    <property type="match status" value="1"/>
</dbReference>
<feature type="transmembrane region" description="Helical" evidence="14">
    <location>
        <begin position="233"/>
        <end position="250"/>
    </location>
</feature>
<name>A0A848RG59_9FIRM</name>
<keyword evidence="8 14" id="KW-0915">Sodium</keyword>
<feature type="transmembrane region" description="Helical" evidence="14">
    <location>
        <begin position="120"/>
        <end position="137"/>
    </location>
</feature>